<evidence type="ECO:0000256" key="6">
    <source>
        <dbReference type="SAM" id="Phobius"/>
    </source>
</evidence>
<name>A0ABU6QUH0_9FABA</name>
<organism evidence="7 8">
    <name type="scientific">Stylosanthes scabra</name>
    <dbReference type="NCBI Taxonomy" id="79078"/>
    <lineage>
        <taxon>Eukaryota</taxon>
        <taxon>Viridiplantae</taxon>
        <taxon>Streptophyta</taxon>
        <taxon>Embryophyta</taxon>
        <taxon>Tracheophyta</taxon>
        <taxon>Spermatophyta</taxon>
        <taxon>Magnoliopsida</taxon>
        <taxon>eudicotyledons</taxon>
        <taxon>Gunneridae</taxon>
        <taxon>Pentapetalae</taxon>
        <taxon>rosids</taxon>
        <taxon>fabids</taxon>
        <taxon>Fabales</taxon>
        <taxon>Fabaceae</taxon>
        <taxon>Papilionoideae</taxon>
        <taxon>50 kb inversion clade</taxon>
        <taxon>dalbergioids sensu lato</taxon>
        <taxon>Dalbergieae</taxon>
        <taxon>Pterocarpus clade</taxon>
        <taxon>Stylosanthes</taxon>
    </lineage>
</organism>
<protein>
    <recommendedName>
        <fullName evidence="9">Cytochrome P450</fullName>
    </recommendedName>
</protein>
<accession>A0ABU6QUH0</accession>
<keyword evidence="1" id="KW-0349">Heme</keyword>
<gene>
    <name evidence="7" type="ORF">PIB30_093397</name>
</gene>
<keyword evidence="3" id="KW-0560">Oxidoreductase</keyword>
<reference evidence="7 8" key="1">
    <citation type="journal article" date="2023" name="Plants (Basel)">
        <title>Bridging the Gap: Combining Genomics and Transcriptomics Approaches to Understand Stylosanthes scabra, an Orphan Legume from the Brazilian Caatinga.</title>
        <authorList>
            <person name="Ferreira-Neto J.R.C."/>
            <person name="da Silva M.D."/>
            <person name="Binneck E."/>
            <person name="de Melo N.F."/>
            <person name="da Silva R.H."/>
            <person name="de Melo A.L.T.M."/>
            <person name="Pandolfi V."/>
            <person name="Bustamante F.O."/>
            <person name="Brasileiro-Vidal A.C."/>
            <person name="Benko-Iseppon A.M."/>
        </authorList>
    </citation>
    <scope>NUCLEOTIDE SEQUENCE [LARGE SCALE GENOMIC DNA]</scope>
    <source>
        <tissue evidence="7">Leaves</tissue>
    </source>
</reference>
<evidence type="ECO:0000256" key="2">
    <source>
        <dbReference type="ARBA" id="ARBA00022723"/>
    </source>
</evidence>
<dbReference type="PANTHER" id="PTHR47947:SF49">
    <property type="entry name" value="CYTOCHROME P450 FAMILY PROTEIN"/>
    <property type="match status" value="1"/>
</dbReference>
<evidence type="ECO:0000256" key="3">
    <source>
        <dbReference type="ARBA" id="ARBA00023002"/>
    </source>
</evidence>
<keyword evidence="4" id="KW-0408">Iron</keyword>
<feature type="non-terminal residue" evidence="7">
    <location>
        <position position="336"/>
    </location>
</feature>
<dbReference type="SUPFAM" id="SSF48264">
    <property type="entry name" value="Cytochrome P450"/>
    <property type="match status" value="1"/>
</dbReference>
<evidence type="ECO:0000313" key="8">
    <source>
        <dbReference type="Proteomes" id="UP001341840"/>
    </source>
</evidence>
<dbReference type="Gene3D" id="1.10.630.10">
    <property type="entry name" value="Cytochrome P450"/>
    <property type="match status" value="1"/>
</dbReference>
<evidence type="ECO:0008006" key="9">
    <source>
        <dbReference type="Google" id="ProtNLM"/>
    </source>
</evidence>
<sequence>MDSVLTYLSTSTMIFSLIIIILSYLSLYRPFKVGNNKPREPPMVAGAWPILGHLPLFHGSRSQPLHITLAAMADKYGPVFTVKLGSKKIVVLSNSEMAKECFTKNDAVASSRPNLVSFERLGYNGAMIGFTPYSPYWRELRKFSNLELLSNRRIELLSHVRVSEVRASTKELLNLWSTQKDESGYVLVDIKQWFAELTFNMVLRMVAGKRFFGAMDSESEEKANKFLKTMREMMRLMGLFTVGDAIPSLRLLDLGGHEKAMKKTAEELDLILSGWLDEHRQKIGLLDEKDSGEEREHDFIDVMLSVFSDTKIDAFDADTIYKATILVCLYVIEFVA</sequence>
<keyword evidence="8" id="KW-1185">Reference proteome</keyword>
<comment type="caution">
    <text evidence="7">The sequence shown here is derived from an EMBL/GenBank/DDBJ whole genome shotgun (WGS) entry which is preliminary data.</text>
</comment>
<dbReference type="Proteomes" id="UP001341840">
    <property type="component" value="Unassembled WGS sequence"/>
</dbReference>
<dbReference type="InterPro" id="IPR050651">
    <property type="entry name" value="Plant_Cytochrome_P450_Monoox"/>
</dbReference>
<proteinExistence type="predicted"/>
<evidence type="ECO:0000313" key="7">
    <source>
        <dbReference type="EMBL" id="MED6115720.1"/>
    </source>
</evidence>
<evidence type="ECO:0000256" key="4">
    <source>
        <dbReference type="ARBA" id="ARBA00023004"/>
    </source>
</evidence>
<dbReference type="Pfam" id="PF00067">
    <property type="entry name" value="p450"/>
    <property type="match status" value="1"/>
</dbReference>
<dbReference type="InterPro" id="IPR036396">
    <property type="entry name" value="Cyt_P450_sf"/>
</dbReference>
<evidence type="ECO:0000256" key="5">
    <source>
        <dbReference type="ARBA" id="ARBA00023033"/>
    </source>
</evidence>
<dbReference type="InterPro" id="IPR002401">
    <property type="entry name" value="Cyt_P450_E_grp-I"/>
</dbReference>
<keyword evidence="6" id="KW-0472">Membrane</keyword>
<keyword evidence="5" id="KW-0503">Monooxygenase</keyword>
<feature type="transmembrane region" description="Helical" evidence="6">
    <location>
        <begin position="6"/>
        <end position="27"/>
    </location>
</feature>
<keyword evidence="6" id="KW-0812">Transmembrane</keyword>
<dbReference type="PANTHER" id="PTHR47947">
    <property type="entry name" value="CYTOCHROME P450 82C3-RELATED"/>
    <property type="match status" value="1"/>
</dbReference>
<dbReference type="PRINTS" id="PR00463">
    <property type="entry name" value="EP450I"/>
</dbReference>
<keyword evidence="2" id="KW-0479">Metal-binding</keyword>
<dbReference type="InterPro" id="IPR001128">
    <property type="entry name" value="Cyt_P450"/>
</dbReference>
<keyword evidence="6" id="KW-1133">Transmembrane helix</keyword>
<dbReference type="EMBL" id="JASCZI010001990">
    <property type="protein sequence ID" value="MED6115720.1"/>
    <property type="molecule type" value="Genomic_DNA"/>
</dbReference>
<evidence type="ECO:0000256" key="1">
    <source>
        <dbReference type="ARBA" id="ARBA00022617"/>
    </source>
</evidence>